<organism evidence="1 2">
    <name type="scientific">Acinetobacter parvus NIPH 1103</name>
    <dbReference type="NCBI Taxonomy" id="1217671"/>
    <lineage>
        <taxon>Bacteria</taxon>
        <taxon>Pseudomonadati</taxon>
        <taxon>Pseudomonadota</taxon>
        <taxon>Gammaproteobacteria</taxon>
        <taxon>Moraxellales</taxon>
        <taxon>Moraxellaceae</taxon>
        <taxon>Acinetobacter</taxon>
    </lineage>
</organism>
<dbReference type="HOGENOM" id="CLU_040297_0_0_6"/>
<dbReference type="RefSeq" id="WP_004679155.1">
    <property type="nucleotide sequence ID" value="NZ_KB849226.1"/>
</dbReference>
<name>N8RGS3_9GAMM</name>
<protein>
    <submittedName>
        <fullName evidence="1">Uncharacterized protein</fullName>
    </submittedName>
</protein>
<dbReference type="Proteomes" id="UP000018426">
    <property type="component" value="Unassembled WGS sequence"/>
</dbReference>
<comment type="caution">
    <text evidence="1">The sequence shown here is derived from an EMBL/GenBank/DDBJ whole genome shotgun (WGS) entry which is preliminary data.</text>
</comment>
<evidence type="ECO:0000313" key="1">
    <source>
        <dbReference type="EMBL" id="ENU33302.1"/>
    </source>
</evidence>
<evidence type="ECO:0000313" key="2">
    <source>
        <dbReference type="Proteomes" id="UP000018426"/>
    </source>
</evidence>
<dbReference type="PATRIC" id="fig|1217671.3.peg.1707"/>
<gene>
    <name evidence="1" type="ORF">F989_01726</name>
</gene>
<sequence>MDKFSNQFLSYYDKLPRGEASVFLPVWIWKIFAPIATEQRKINFFQHTILEFLYIDQQDRLTIANWMGVDLELVDLIIETELEPNGWIQVNNDRWNLTESGLRLLEDEIEQQTDLQPYYLIQDAITGKLWHRLIPNKLQLLETTEQDGKIQILGSRDSGKNIRPFMVEPKNIFIPKAPSHNQILQTIKHHNWAVRGQNVRSHDEQRLYLDQQNLKNYEFYDQSPEAFYILSHIDHSQDSAHICQLQDPCHISQFDDWIQNLHIEIAIKHKPFSDKVKRSLGQNIDENETIDEFEERLLQEISFELAIDFPYAHKIANLEKHLSRLLARKKQLEEKGNDYDIDDLINQCQKALEACFKQMLQIWKHPHAHMIIAPKYSNKNTLNDTLNLRLGQLFEKKLLESYANARYSNVFSANGFSAGVFSDPKASLKPLIVSNLLCIPDHQPHPLIQRSNAQQDLASLLKICESRNDSTHDSANEIDIPTALALSQFTLDWVSFFTAIEA</sequence>
<reference evidence="1 2" key="1">
    <citation type="submission" date="2013-02" db="EMBL/GenBank/DDBJ databases">
        <title>The Genome Sequence of Acinetobacter parvus NIPH 1103.</title>
        <authorList>
            <consortium name="The Broad Institute Genome Sequencing Platform"/>
            <consortium name="The Broad Institute Genome Sequencing Center for Infectious Disease"/>
            <person name="Cerqueira G."/>
            <person name="Feldgarden M."/>
            <person name="Courvalin P."/>
            <person name="Perichon B."/>
            <person name="Grillot-Courvalin C."/>
            <person name="Clermont D."/>
            <person name="Rocha E."/>
            <person name="Yoon E.-J."/>
            <person name="Nemec A."/>
            <person name="Walker B."/>
            <person name="Young S.K."/>
            <person name="Zeng Q."/>
            <person name="Gargeya S."/>
            <person name="Fitzgerald M."/>
            <person name="Haas B."/>
            <person name="Abouelleil A."/>
            <person name="Alvarado L."/>
            <person name="Arachchi H.M."/>
            <person name="Berlin A.M."/>
            <person name="Chapman S.B."/>
            <person name="Dewar J."/>
            <person name="Goldberg J."/>
            <person name="Griggs A."/>
            <person name="Gujja S."/>
            <person name="Hansen M."/>
            <person name="Howarth C."/>
            <person name="Imamovic A."/>
            <person name="Larimer J."/>
            <person name="McCowan C."/>
            <person name="Murphy C."/>
            <person name="Neiman D."/>
            <person name="Pearson M."/>
            <person name="Priest M."/>
            <person name="Roberts A."/>
            <person name="Saif S."/>
            <person name="Shea T."/>
            <person name="Sisk P."/>
            <person name="Sykes S."/>
            <person name="Wortman J."/>
            <person name="Nusbaum C."/>
            <person name="Birren B."/>
        </authorList>
    </citation>
    <scope>NUCLEOTIDE SEQUENCE [LARGE SCALE GENOMIC DNA]</scope>
    <source>
        <strain evidence="1 2">NIPH 1103</strain>
    </source>
</reference>
<proteinExistence type="predicted"/>
<dbReference type="EMBL" id="APOL01000026">
    <property type="protein sequence ID" value="ENU33302.1"/>
    <property type="molecule type" value="Genomic_DNA"/>
</dbReference>
<dbReference type="AlphaFoldDB" id="N8RGS3"/>
<accession>N8RGS3</accession>